<dbReference type="WBParaSite" id="RSKR_0000280100.1">
    <property type="protein sequence ID" value="RSKR_0000280100.1"/>
    <property type="gene ID" value="RSKR_0000280100"/>
</dbReference>
<protein>
    <submittedName>
        <fullName evidence="2">CID domain-containing protein</fullName>
    </submittedName>
</protein>
<sequence length="371" mass="43167">MNRAFKNTLPVREDGCLTLDKIKDGFSKNLCKAALVADHVYDQLVHRKLYHDNLKKNPSITNSSHLVDRVIMEINILGYQYQMPIPFDKRYDYDTYPTYTKSRPGDSTPPTNYICDSSERMLLKNRRINYTVNIAFLNELLEAIDRIKMFYAQKACVVFLDIKTAVGDQHERLTYVNVKIDDILYCIHVDKIEQSSKFIAEFFTFLLSHPNTSIVCVEATKLISKLFLMYPRIQLEENSTAVIVCLVNRTRKIVLNAIKNGQFQSYYPDTWQSIKTIMFDERAFESDDEMSIVSDKEDLNKPKPATFRSDRKMNFNDIVKLHTNLTFDDSEDNQFSCWGRKPLRETQISAMKAKILAMMLVDEKLNELFSS</sequence>
<accession>A0AC35TP13</accession>
<evidence type="ECO:0000313" key="2">
    <source>
        <dbReference type="WBParaSite" id="RSKR_0000280100.1"/>
    </source>
</evidence>
<name>A0AC35TP13_9BILA</name>
<evidence type="ECO:0000313" key="1">
    <source>
        <dbReference type="Proteomes" id="UP000095286"/>
    </source>
</evidence>
<organism evidence="1 2">
    <name type="scientific">Rhabditophanes sp. KR3021</name>
    <dbReference type="NCBI Taxonomy" id="114890"/>
    <lineage>
        <taxon>Eukaryota</taxon>
        <taxon>Metazoa</taxon>
        <taxon>Ecdysozoa</taxon>
        <taxon>Nematoda</taxon>
        <taxon>Chromadorea</taxon>
        <taxon>Rhabditida</taxon>
        <taxon>Tylenchina</taxon>
        <taxon>Panagrolaimomorpha</taxon>
        <taxon>Strongyloidoidea</taxon>
        <taxon>Alloionematidae</taxon>
        <taxon>Rhabditophanes</taxon>
    </lineage>
</organism>
<reference evidence="2" key="1">
    <citation type="submission" date="2016-11" db="UniProtKB">
        <authorList>
            <consortium name="WormBaseParasite"/>
        </authorList>
    </citation>
    <scope>IDENTIFICATION</scope>
    <source>
        <strain evidence="2">KR3021</strain>
    </source>
</reference>
<dbReference type="Proteomes" id="UP000095286">
    <property type="component" value="Unplaced"/>
</dbReference>
<proteinExistence type="predicted"/>